<evidence type="ECO:0000256" key="1">
    <source>
        <dbReference type="ARBA" id="ARBA00004713"/>
    </source>
</evidence>
<protein>
    <recommendedName>
        <fullName evidence="3 9">3-deoxy-D-manno-octulosonic acid transferase</fullName>
        <shortName evidence="9">Kdo transferase</shortName>
        <ecNumber evidence="2 9">2.4.99.12</ecNumber>
    </recommendedName>
    <alternativeName>
        <fullName evidence="5 9">Lipid IV(A) 3-deoxy-D-manno-octulosonic acid transferase</fullName>
    </alternativeName>
</protein>
<dbReference type="GO" id="GO:0043842">
    <property type="term" value="F:Kdo transferase activity"/>
    <property type="evidence" value="ECO:0007669"/>
    <property type="project" value="UniProtKB-EC"/>
</dbReference>
<evidence type="ECO:0000256" key="7">
    <source>
        <dbReference type="PIRSR" id="PIRSR639901-1"/>
    </source>
</evidence>
<dbReference type="Gene3D" id="3.40.50.11720">
    <property type="entry name" value="3-Deoxy-D-manno-octulosonic-acid transferase, N-terminal domain"/>
    <property type="match status" value="1"/>
</dbReference>
<dbReference type="GO" id="GO:0009244">
    <property type="term" value="P:lipopolysaccharide core region biosynthetic process"/>
    <property type="evidence" value="ECO:0007669"/>
    <property type="project" value="UniProtKB-UniRule"/>
</dbReference>
<dbReference type="Gene3D" id="3.40.50.2000">
    <property type="entry name" value="Glycogen Phosphorylase B"/>
    <property type="match status" value="1"/>
</dbReference>
<evidence type="ECO:0000256" key="4">
    <source>
        <dbReference type="ARBA" id="ARBA00022679"/>
    </source>
</evidence>
<dbReference type="RefSeq" id="WP_005796196.1">
    <property type="nucleotide sequence ID" value="NZ_ACQT01000059.1"/>
</dbReference>
<comment type="catalytic activity">
    <reaction evidence="6 9">
        <text>lipid IVA (E. coli) + CMP-3-deoxy-beta-D-manno-octulosonate = alpha-Kdo-(2-&gt;6)-lipid IVA (E. coli) + CMP + H(+)</text>
        <dbReference type="Rhea" id="RHEA:28066"/>
        <dbReference type="ChEBI" id="CHEBI:15378"/>
        <dbReference type="ChEBI" id="CHEBI:58603"/>
        <dbReference type="ChEBI" id="CHEBI:60364"/>
        <dbReference type="ChEBI" id="CHEBI:60377"/>
        <dbReference type="ChEBI" id="CHEBI:85987"/>
        <dbReference type="EC" id="2.4.99.12"/>
    </reaction>
</comment>
<comment type="pathway">
    <text evidence="1 9">Bacterial outer membrane biogenesis; LPS core biosynthesis.</text>
</comment>
<feature type="site" description="Transition state stabilizer" evidence="8">
    <location>
        <position position="143"/>
    </location>
</feature>
<keyword evidence="9" id="KW-0448">Lipopolysaccharide biosynthesis</keyword>
<evidence type="ECO:0000313" key="12">
    <source>
        <dbReference type="Proteomes" id="UP000003856"/>
    </source>
</evidence>
<dbReference type="UniPathway" id="UPA00958"/>
<evidence type="ECO:0000313" key="11">
    <source>
        <dbReference type="EMBL" id="EER60374.1"/>
    </source>
</evidence>
<keyword evidence="9" id="KW-1003">Cell membrane</keyword>
<evidence type="ECO:0000256" key="3">
    <source>
        <dbReference type="ARBA" id="ARBA00019077"/>
    </source>
</evidence>
<dbReference type="PATRIC" id="fig|573060.9.peg.3065"/>
<dbReference type="Pfam" id="PF04413">
    <property type="entry name" value="Glycos_transf_N"/>
    <property type="match status" value="1"/>
</dbReference>
<comment type="caution">
    <text evidence="11">The sequence shown here is derived from an EMBL/GenBank/DDBJ whole genome shotgun (WGS) entry which is preliminary data.</text>
</comment>
<dbReference type="InterPro" id="IPR039901">
    <property type="entry name" value="Kdotransferase"/>
</dbReference>
<proteinExistence type="inferred from homology"/>
<dbReference type="PANTHER" id="PTHR42755:SF1">
    <property type="entry name" value="3-DEOXY-D-MANNO-OCTULOSONIC ACID TRANSFERASE, MITOCHONDRIAL-RELATED"/>
    <property type="match status" value="1"/>
</dbReference>
<keyword evidence="9" id="KW-0472">Membrane</keyword>
<dbReference type="Proteomes" id="UP000003856">
    <property type="component" value="Unassembled WGS sequence"/>
</dbReference>
<dbReference type="EC" id="2.4.99.12" evidence="2 9"/>
<feature type="site" description="Transition state stabilizer" evidence="8">
    <location>
        <position position="219"/>
    </location>
</feature>
<name>C5T579_ACIDE</name>
<feature type="active site" description="Proton acceptor" evidence="7">
    <location>
        <position position="73"/>
    </location>
</feature>
<comment type="function">
    <text evidence="9">Involved in lipopolysaccharide (LPS) biosynthesis. Catalyzes the transfer of 3-deoxy-D-manno-octulosonate (Kdo) residue(s) from CMP-Kdo to lipid IV(A), the tetraacyldisaccharide-1,4'-bisphosphate precursor of lipid A.</text>
</comment>
<evidence type="ECO:0000256" key="6">
    <source>
        <dbReference type="ARBA" id="ARBA00049183"/>
    </source>
</evidence>
<keyword evidence="4 9" id="KW-0808">Transferase</keyword>
<dbReference type="InterPro" id="IPR038107">
    <property type="entry name" value="Glycos_transf_N_sf"/>
</dbReference>
<dbReference type="PANTHER" id="PTHR42755">
    <property type="entry name" value="3-DEOXY-MANNO-OCTULOSONATE CYTIDYLYLTRANSFERASE"/>
    <property type="match status" value="1"/>
</dbReference>
<reference evidence="11 12" key="1">
    <citation type="submission" date="2009-05" db="EMBL/GenBank/DDBJ databases">
        <title>The draft genome of Acidovorax delafieldii 2AN.</title>
        <authorList>
            <consortium name="US DOE Joint Genome Institute (JGI-PGF)"/>
            <person name="Lucas S."/>
            <person name="Copeland A."/>
            <person name="Lapidus A."/>
            <person name="Glavina del Rio T."/>
            <person name="Tice H."/>
            <person name="Bruce D."/>
            <person name="Goodwin L."/>
            <person name="Pitluck S."/>
            <person name="Larimer F."/>
            <person name="Land M.L."/>
            <person name="Hauser L."/>
            <person name="Shelobolina E.S."/>
            <person name="Picardal F."/>
            <person name="Roden E."/>
            <person name="Emerson D."/>
        </authorList>
    </citation>
    <scope>NUCLEOTIDE SEQUENCE [LARGE SCALE GENOMIC DNA]</scope>
    <source>
        <strain evidence="11 12">2AN</strain>
    </source>
</reference>
<sequence>MSLARALYSALTWAAQPLLLRKLRRRAAAEPGYGHAVGERFGRYEQPLDSLMPHSSADPLGRFVWIHAVSLGETRAAALLLAELRHQLPGMRLLLTHGTATGRAEGEKLLHPGDVQVWQPWDTPGAVRRFLGQFRPAIGILMETEVWPNLVAGCRRRGIPLVLANARLNARSLRKALRVGALARPAYGGLSAVWAQTDADAVRLRALGAPVRGIFGNLKFDVVPDAEQLARGRDWRAHSGRPVVMLASSREGEEALWLDALKQNRHEALAGEAPGAINNEAFRQRSAVQWLIVPRHPQRFAEVQQLLQGAGLTVSCRSQWGEAPVPADVWLGDSLGEMALYYGLADVALLGGSFAPLGGQNLIEAIACGCPVVLGQHTFNFAEAAALACEQGVAHRVADMGQGVQYACQLVTNAPALAASRALTHDFTQQHRGAAHLTADAVVGLLGLQPQ</sequence>
<evidence type="ECO:0000256" key="2">
    <source>
        <dbReference type="ARBA" id="ARBA00012621"/>
    </source>
</evidence>
<dbReference type="EMBL" id="ACQT01000059">
    <property type="protein sequence ID" value="EER60374.1"/>
    <property type="molecule type" value="Genomic_DNA"/>
</dbReference>
<gene>
    <name evidence="11" type="ORF">AcdelDRAFT_2059</name>
</gene>
<comment type="similarity">
    <text evidence="9">Belongs to the glycosyltransferase group 1 family.</text>
</comment>
<accession>C5T579</accession>
<dbReference type="GO" id="GO:0005886">
    <property type="term" value="C:plasma membrane"/>
    <property type="evidence" value="ECO:0007669"/>
    <property type="project" value="UniProtKB-SubCell"/>
</dbReference>
<organism evidence="11 12">
    <name type="scientific">Acidovorax delafieldii 2AN</name>
    <dbReference type="NCBI Taxonomy" id="573060"/>
    <lineage>
        <taxon>Bacteria</taxon>
        <taxon>Pseudomonadati</taxon>
        <taxon>Pseudomonadota</taxon>
        <taxon>Betaproteobacteria</taxon>
        <taxon>Burkholderiales</taxon>
        <taxon>Comamonadaceae</taxon>
        <taxon>Acidovorax</taxon>
    </lineage>
</organism>
<keyword evidence="12" id="KW-1185">Reference proteome</keyword>
<dbReference type="GO" id="GO:0009245">
    <property type="term" value="P:lipid A biosynthetic process"/>
    <property type="evidence" value="ECO:0007669"/>
    <property type="project" value="TreeGrafter"/>
</dbReference>
<evidence type="ECO:0000256" key="5">
    <source>
        <dbReference type="ARBA" id="ARBA00031445"/>
    </source>
</evidence>
<evidence type="ECO:0000256" key="8">
    <source>
        <dbReference type="PIRSR" id="PIRSR639901-2"/>
    </source>
</evidence>
<evidence type="ECO:0000256" key="9">
    <source>
        <dbReference type="RuleBase" id="RU365103"/>
    </source>
</evidence>
<evidence type="ECO:0000259" key="10">
    <source>
        <dbReference type="Pfam" id="PF04413"/>
    </source>
</evidence>
<comment type="subcellular location">
    <subcellularLocation>
        <location evidence="9">Cell membrane</location>
    </subcellularLocation>
</comment>
<feature type="domain" description="3-deoxy-D-manno-octulosonic-acid transferase N-terminal" evidence="10">
    <location>
        <begin position="37"/>
        <end position="222"/>
    </location>
</feature>
<dbReference type="InterPro" id="IPR007507">
    <property type="entry name" value="Glycos_transf_N"/>
</dbReference>
<dbReference type="OrthoDB" id="9789797at2"/>
<dbReference type="AlphaFoldDB" id="C5T579"/>